<dbReference type="Proteomes" id="UP000482155">
    <property type="component" value="Unassembled WGS sequence"/>
</dbReference>
<feature type="transmembrane region" description="Helical" evidence="1">
    <location>
        <begin position="327"/>
        <end position="347"/>
    </location>
</feature>
<evidence type="ECO:0000313" key="3">
    <source>
        <dbReference type="Proteomes" id="UP000482155"/>
    </source>
</evidence>
<comment type="caution">
    <text evidence="2">The sequence shown here is derived from an EMBL/GenBank/DDBJ whole genome shotgun (WGS) entry which is preliminary data.</text>
</comment>
<evidence type="ECO:0000256" key="1">
    <source>
        <dbReference type="SAM" id="Phobius"/>
    </source>
</evidence>
<dbReference type="RefSeq" id="WP_163968104.1">
    <property type="nucleotide sequence ID" value="NZ_JAAIVB010000078.1"/>
</dbReference>
<keyword evidence="1" id="KW-1133">Transmembrane helix</keyword>
<keyword evidence="1" id="KW-0812">Transmembrane</keyword>
<dbReference type="AlphaFoldDB" id="A0A6B3SY52"/>
<gene>
    <name evidence="2" type="ORF">G3574_24200</name>
</gene>
<name>A0A6B3SY52_9BURK</name>
<feature type="transmembrane region" description="Helical" evidence="1">
    <location>
        <begin position="249"/>
        <end position="271"/>
    </location>
</feature>
<protein>
    <submittedName>
        <fullName evidence="2">Uncharacterized protein</fullName>
    </submittedName>
</protein>
<dbReference type="EMBL" id="JAAIVB010000078">
    <property type="protein sequence ID" value="NEX64196.1"/>
    <property type="molecule type" value="Genomic_DNA"/>
</dbReference>
<sequence>MPTLYCVRMTPDRPFNFPLAGSLPHPVLGKDMHRPILRDKSGVDLQLQDCARMRQSSRMRRPRTGMPQRNDILASANYITRTGQLAAAMADYGLHEPDYASGLRRTGDLIPPEVFAATAGLHAGGGVVETVLTVRNFLDSARTRLGEEEARRQSEEAGADLARALDTRRHAAPRDPCFLMHTGPEAREDAGRQAALQAARYLPLAARSMRAPASERFTERTIDVFRYAVLGWCARIVGGLRAALQAIPWIAIASAALGMAGAALQAVSGAVKWRTASRAAGRARRAVWRCAPPPGIRCGKLEHALRAHARSACVQSLREAKSRRWRARVETAAGIATLLCLGLSLAFPPAMLVAWQIMLMYALYRVTVAALAWRRTRCEESRRRLESESESRRRDVAAAIDAAARREAPWLKELMQDCGAPRMEADALLVLARDGGRDELLLAQSILERRLQQAPHVSKRHCF</sequence>
<evidence type="ECO:0000313" key="2">
    <source>
        <dbReference type="EMBL" id="NEX64196.1"/>
    </source>
</evidence>
<reference evidence="2 3" key="1">
    <citation type="submission" date="2020-02" db="EMBL/GenBank/DDBJ databases">
        <authorList>
            <person name="Kim M.K."/>
        </authorList>
    </citation>
    <scope>NUCLEOTIDE SEQUENCE [LARGE SCALE GENOMIC DNA]</scope>
    <source>
        <strain evidence="2 3">17J57-3</strain>
    </source>
</reference>
<organism evidence="2 3">
    <name type="scientific">Noviherbaspirillum galbum</name>
    <dbReference type="NCBI Taxonomy" id="2709383"/>
    <lineage>
        <taxon>Bacteria</taxon>
        <taxon>Pseudomonadati</taxon>
        <taxon>Pseudomonadota</taxon>
        <taxon>Betaproteobacteria</taxon>
        <taxon>Burkholderiales</taxon>
        <taxon>Oxalobacteraceae</taxon>
        <taxon>Noviherbaspirillum</taxon>
    </lineage>
</organism>
<keyword evidence="3" id="KW-1185">Reference proteome</keyword>
<proteinExistence type="predicted"/>
<keyword evidence="1" id="KW-0472">Membrane</keyword>
<accession>A0A6B3SY52</accession>